<dbReference type="PANTHER" id="PTHR45788:SF4">
    <property type="entry name" value="TRICARBOXYLATE TRANSPORT PROTEIN, MITOCHONDRIAL"/>
    <property type="match status" value="1"/>
</dbReference>
<organism evidence="12 13">
    <name type="scientific">Nesidiocoris tenuis</name>
    <dbReference type="NCBI Taxonomy" id="355587"/>
    <lineage>
        <taxon>Eukaryota</taxon>
        <taxon>Metazoa</taxon>
        <taxon>Ecdysozoa</taxon>
        <taxon>Arthropoda</taxon>
        <taxon>Hexapoda</taxon>
        <taxon>Insecta</taxon>
        <taxon>Pterygota</taxon>
        <taxon>Neoptera</taxon>
        <taxon>Paraneoptera</taxon>
        <taxon>Hemiptera</taxon>
        <taxon>Heteroptera</taxon>
        <taxon>Panheteroptera</taxon>
        <taxon>Cimicomorpha</taxon>
        <taxon>Miridae</taxon>
        <taxon>Dicyphina</taxon>
        <taxon>Nesidiocoris</taxon>
    </lineage>
</organism>
<keyword evidence="13" id="KW-1185">Reference proteome</keyword>
<keyword evidence="8 10" id="KW-0472">Membrane</keyword>
<dbReference type="InterPro" id="IPR002067">
    <property type="entry name" value="MCP"/>
</dbReference>
<sequence length="316" mass="35928">MDDYRGNPFIRPWMTQPGGELGYSQSNILLKALLTGGITGAVELFLSYPMEYIKTQLQFEQKSVMETLVTNDTTWKTIRYTYKQSGILGFYKGMGILLIGNVPKAAARFGTFEWFRQRFGDEDGSLRMSGKLCGGILAGVVESVVAVTPIETIKVKVIHDMNRPKPRYKGSFHTIVRVLREEGVRGTYQGLLPTTLKQATNQGSRFLLMESFKEFYDKENPSKPLPPHIACSWGIVTSFFTTYLNSPIDLVKTRMQGLERKRYKSSWDCLRRVFVDEGFLALYRGANTRSLRMSVDTIVSFALYDHVMNYLSIILP</sequence>
<evidence type="ECO:0000256" key="10">
    <source>
        <dbReference type="PROSITE-ProRule" id="PRU00282"/>
    </source>
</evidence>
<keyword evidence="3 11" id="KW-0813">Transport</keyword>
<dbReference type="SUPFAM" id="SSF103506">
    <property type="entry name" value="Mitochondrial carrier"/>
    <property type="match status" value="1"/>
</dbReference>
<evidence type="ECO:0000256" key="11">
    <source>
        <dbReference type="RuleBase" id="RU000488"/>
    </source>
</evidence>
<evidence type="ECO:0000256" key="6">
    <source>
        <dbReference type="ARBA" id="ARBA00022989"/>
    </source>
</evidence>
<dbReference type="PANTHER" id="PTHR45788">
    <property type="entry name" value="SUCCINATE/FUMARATE MITOCHONDRIAL TRANSPORTER-RELATED"/>
    <property type="match status" value="1"/>
</dbReference>
<dbReference type="InterPro" id="IPR049563">
    <property type="entry name" value="TXTP-like"/>
</dbReference>
<evidence type="ECO:0000256" key="8">
    <source>
        <dbReference type="ARBA" id="ARBA00023136"/>
    </source>
</evidence>
<dbReference type="InterPro" id="IPR018108">
    <property type="entry name" value="MCP_transmembrane"/>
</dbReference>
<keyword evidence="5" id="KW-0677">Repeat</keyword>
<dbReference type="PROSITE" id="PS50920">
    <property type="entry name" value="SOLCAR"/>
    <property type="match status" value="3"/>
</dbReference>
<keyword evidence="4 10" id="KW-0812">Transmembrane</keyword>
<dbReference type="InterPro" id="IPR023395">
    <property type="entry name" value="MCP_dom_sf"/>
</dbReference>
<dbReference type="Pfam" id="PF00153">
    <property type="entry name" value="Mito_carr"/>
    <property type="match status" value="3"/>
</dbReference>
<dbReference type="EMBL" id="AP028909">
    <property type="protein sequence ID" value="BES88481.1"/>
    <property type="molecule type" value="Genomic_DNA"/>
</dbReference>
<evidence type="ECO:0000256" key="5">
    <source>
        <dbReference type="ARBA" id="ARBA00022737"/>
    </source>
</evidence>
<name>A0ABN7A877_9HEMI</name>
<evidence type="ECO:0000256" key="2">
    <source>
        <dbReference type="ARBA" id="ARBA00006375"/>
    </source>
</evidence>
<feature type="repeat" description="Solcar" evidence="10">
    <location>
        <begin position="225"/>
        <end position="310"/>
    </location>
</feature>
<evidence type="ECO:0000313" key="12">
    <source>
        <dbReference type="EMBL" id="BES88481.1"/>
    </source>
</evidence>
<feature type="repeat" description="Solcar" evidence="10">
    <location>
        <begin position="126"/>
        <end position="215"/>
    </location>
</feature>
<dbReference type="Gene3D" id="1.50.40.10">
    <property type="entry name" value="Mitochondrial carrier domain"/>
    <property type="match status" value="1"/>
</dbReference>
<evidence type="ECO:0000256" key="1">
    <source>
        <dbReference type="ARBA" id="ARBA00004225"/>
    </source>
</evidence>
<gene>
    <name evidence="12" type="ORF">NTJ_01287</name>
</gene>
<comment type="similarity">
    <text evidence="2 11">Belongs to the mitochondrial carrier (TC 2.A.29) family.</text>
</comment>
<evidence type="ECO:0000256" key="4">
    <source>
        <dbReference type="ARBA" id="ARBA00022692"/>
    </source>
</evidence>
<evidence type="ECO:0000256" key="9">
    <source>
        <dbReference type="ARBA" id="ARBA00042640"/>
    </source>
</evidence>
<protein>
    <recommendedName>
        <fullName evidence="9">Citrate transport protein</fullName>
    </recommendedName>
</protein>
<comment type="subcellular location">
    <subcellularLocation>
        <location evidence="1">Mitochondrion membrane</location>
        <topology evidence="1">Multi-pass membrane protein</topology>
    </subcellularLocation>
</comment>
<reference evidence="12 13" key="1">
    <citation type="submission" date="2023-09" db="EMBL/GenBank/DDBJ databases">
        <title>Nesidiocoris tenuis whole genome shotgun sequence.</title>
        <authorList>
            <person name="Shibata T."/>
            <person name="Shimoda M."/>
            <person name="Kobayashi T."/>
            <person name="Uehara T."/>
        </authorList>
    </citation>
    <scope>NUCLEOTIDE SEQUENCE [LARGE SCALE GENOMIC DNA]</scope>
    <source>
        <strain evidence="12 13">Japan</strain>
    </source>
</reference>
<evidence type="ECO:0000313" key="13">
    <source>
        <dbReference type="Proteomes" id="UP001307889"/>
    </source>
</evidence>
<evidence type="ECO:0000256" key="3">
    <source>
        <dbReference type="ARBA" id="ARBA00022448"/>
    </source>
</evidence>
<dbReference type="Proteomes" id="UP001307889">
    <property type="component" value="Chromosome 1"/>
</dbReference>
<feature type="repeat" description="Solcar" evidence="10">
    <location>
        <begin position="27"/>
        <end position="118"/>
    </location>
</feature>
<proteinExistence type="inferred from homology"/>
<evidence type="ECO:0000256" key="7">
    <source>
        <dbReference type="ARBA" id="ARBA00023128"/>
    </source>
</evidence>
<accession>A0ABN7A877</accession>
<dbReference type="PRINTS" id="PR00926">
    <property type="entry name" value="MITOCARRIER"/>
</dbReference>
<keyword evidence="6" id="KW-1133">Transmembrane helix</keyword>
<keyword evidence="7" id="KW-0496">Mitochondrion</keyword>